<proteinExistence type="predicted"/>
<name>A0ABQ4WPB7_9ASTR</name>
<protein>
    <submittedName>
        <fullName evidence="4">Retrovirus-related pol polyprotein from transposon TNT 1-94</fullName>
    </submittedName>
</protein>
<keyword evidence="5" id="KW-1185">Reference proteome</keyword>
<accession>A0ABQ4WPB7</accession>
<dbReference type="Proteomes" id="UP001151760">
    <property type="component" value="Unassembled WGS sequence"/>
</dbReference>
<feature type="domain" description="Reverse transcriptase Ty1/copia-type" evidence="2">
    <location>
        <begin position="418"/>
        <end position="550"/>
    </location>
</feature>
<dbReference type="InterPro" id="IPR043502">
    <property type="entry name" value="DNA/RNA_pol_sf"/>
</dbReference>
<dbReference type="EMBL" id="BQNB010008821">
    <property type="protein sequence ID" value="GJS54746.1"/>
    <property type="molecule type" value="Genomic_DNA"/>
</dbReference>
<dbReference type="InterPro" id="IPR013103">
    <property type="entry name" value="RVT_2"/>
</dbReference>
<feature type="domain" description="GAG-pre-integrase" evidence="3">
    <location>
        <begin position="68"/>
        <end position="124"/>
    </location>
</feature>
<comment type="caution">
    <text evidence="4">The sequence shown here is derived from an EMBL/GenBank/DDBJ whole genome shotgun (WGS) entry which is preliminary data.</text>
</comment>
<evidence type="ECO:0000313" key="4">
    <source>
        <dbReference type="EMBL" id="GJS54746.1"/>
    </source>
</evidence>
<dbReference type="PANTHER" id="PTHR11439:SF495">
    <property type="entry name" value="REVERSE TRANSCRIPTASE, RNA-DEPENDENT DNA POLYMERASE-RELATED"/>
    <property type="match status" value="1"/>
</dbReference>
<dbReference type="PANTHER" id="PTHR11439">
    <property type="entry name" value="GAG-POL-RELATED RETROTRANSPOSON"/>
    <property type="match status" value="1"/>
</dbReference>
<dbReference type="Pfam" id="PF07727">
    <property type="entry name" value="RVT_2"/>
    <property type="match status" value="1"/>
</dbReference>
<evidence type="ECO:0000259" key="2">
    <source>
        <dbReference type="Pfam" id="PF07727"/>
    </source>
</evidence>
<dbReference type="SUPFAM" id="SSF56672">
    <property type="entry name" value="DNA/RNA polymerases"/>
    <property type="match status" value="1"/>
</dbReference>
<gene>
    <name evidence="4" type="ORF">Tco_0628108</name>
</gene>
<evidence type="ECO:0000259" key="3">
    <source>
        <dbReference type="Pfam" id="PF13976"/>
    </source>
</evidence>
<dbReference type="Pfam" id="PF13976">
    <property type="entry name" value="gag_pre-integrs"/>
    <property type="match status" value="1"/>
</dbReference>
<reference evidence="4" key="1">
    <citation type="journal article" date="2022" name="Int. J. Mol. Sci.">
        <title>Draft Genome of Tanacetum Coccineum: Genomic Comparison of Closely Related Tanacetum-Family Plants.</title>
        <authorList>
            <person name="Yamashiro T."/>
            <person name="Shiraishi A."/>
            <person name="Nakayama K."/>
            <person name="Satake H."/>
        </authorList>
    </citation>
    <scope>NUCLEOTIDE SEQUENCE</scope>
</reference>
<feature type="region of interest" description="Disordered" evidence="1">
    <location>
        <begin position="752"/>
        <end position="777"/>
    </location>
</feature>
<reference evidence="4" key="2">
    <citation type="submission" date="2022-01" db="EMBL/GenBank/DDBJ databases">
        <authorList>
            <person name="Yamashiro T."/>
            <person name="Shiraishi A."/>
            <person name="Satake H."/>
            <person name="Nakayama K."/>
        </authorList>
    </citation>
    <scope>NUCLEOTIDE SEQUENCE</scope>
</reference>
<sequence>MASRFNRDAVMKENILDNKLSPTVEKFLINVGVGQFCDDDLEVAFRSKTCYVHNLDGDDLLTGAHESNLYTLSILDMPTSSPVYLMSKATSTKSWLWHRRLSHLNFGTINHLTKQDLVDGLPKSLCYPTNDREDLGKMKPKSNIAKFTSTPSKEDLDNLFGPMYEEYFEKRYTDVSINSDAQTILNNENTHSSLSIILEDIEAPPLVSSSEEQISPMSNEVDVESVQEDSADLNGNTLITPYNSSMFEEAESSLTDTDPSNMHEFNQVQPSTHIWTKAHPLEQVICHQSKPLMTRSRLNTDAKVCIYALTVSTIESKNIKEAMMDHSWIESMQDELKQFQRLNVWELVPRPTSKNIIGVKWLWKNKTDAENTMIRNKSPLVAKGIRMVTDAYDCAHSKLHHAFKSDSSNFLDTWYTFEHVHNLKKALYGLKQAPRAWYDKLSSFLIENHFTKGIVNPALFTRCHGEDILLVQVYVDDIIFGSTNLDFSKRFAIRMKNNFEMSMMGELKFFLGLQIHQSPRRMFISQSQYTLELLKKHGMDGCDSISIPMATARLDDNLQGTPTDQTKYHSMIRGIMYLTASRPDIAFATFVCSLLGMTKGQTPERGGLQFLGEKLVSWCSKKNDCTVMSTTEAEYVSLSACCAQVIWMWTQLLDYGYRFNKLPMYCDSKSAIAISCNPVQHSRTKHINIRVAKDEIVKSIFYFRKNKEGKGMRIPDSMLIEEMKLTRHYQMYVSVFGVDVPTTQSQLIESTQGTHRTLSAPRTPHPATTPGKSSAPRKPIVIRFRGRSQPNPETLIPTSDELDITNLEEATQHLVDEEIETMVEGTKNMDEDEFMNEIFYDQKDPNTILESKSHKESLEVKKSVDILIINDDEEEESAGDELISWKGKGIEKIRDTPPPTPIRSLGLILLLYLRIRRHSRN</sequence>
<evidence type="ECO:0000256" key="1">
    <source>
        <dbReference type="SAM" id="MobiDB-lite"/>
    </source>
</evidence>
<dbReference type="InterPro" id="IPR025724">
    <property type="entry name" value="GAG-pre-integrase_dom"/>
</dbReference>
<dbReference type="CDD" id="cd09272">
    <property type="entry name" value="RNase_HI_RT_Ty1"/>
    <property type="match status" value="1"/>
</dbReference>
<organism evidence="4 5">
    <name type="scientific">Tanacetum coccineum</name>
    <dbReference type="NCBI Taxonomy" id="301880"/>
    <lineage>
        <taxon>Eukaryota</taxon>
        <taxon>Viridiplantae</taxon>
        <taxon>Streptophyta</taxon>
        <taxon>Embryophyta</taxon>
        <taxon>Tracheophyta</taxon>
        <taxon>Spermatophyta</taxon>
        <taxon>Magnoliopsida</taxon>
        <taxon>eudicotyledons</taxon>
        <taxon>Gunneridae</taxon>
        <taxon>Pentapetalae</taxon>
        <taxon>asterids</taxon>
        <taxon>campanulids</taxon>
        <taxon>Asterales</taxon>
        <taxon>Asteraceae</taxon>
        <taxon>Asteroideae</taxon>
        <taxon>Anthemideae</taxon>
        <taxon>Anthemidinae</taxon>
        <taxon>Tanacetum</taxon>
    </lineage>
</organism>
<evidence type="ECO:0000313" key="5">
    <source>
        <dbReference type="Proteomes" id="UP001151760"/>
    </source>
</evidence>